<evidence type="ECO:0000313" key="2">
    <source>
        <dbReference type="EMBL" id="CAL1284419.1"/>
    </source>
</evidence>
<protein>
    <submittedName>
        <fullName evidence="2">Uncharacterized protein</fullName>
    </submittedName>
</protein>
<comment type="caution">
    <text evidence="2">The sequence shown here is derived from an EMBL/GenBank/DDBJ whole genome shotgun (WGS) entry which is preliminary data.</text>
</comment>
<reference evidence="2 3" key="1">
    <citation type="submission" date="2024-04" db="EMBL/GenBank/DDBJ databases">
        <authorList>
            <person name="Rising A."/>
            <person name="Reimegard J."/>
            <person name="Sonavane S."/>
            <person name="Akerstrom W."/>
            <person name="Nylinder S."/>
            <person name="Hedman E."/>
            <person name="Kallberg Y."/>
        </authorList>
    </citation>
    <scope>NUCLEOTIDE SEQUENCE [LARGE SCALE GENOMIC DNA]</scope>
</reference>
<dbReference type="AlphaFoldDB" id="A0AAV2AMW4"/>
<feature type="region of interest" description="Disordered" evidence="1">
    <location>
        <begin position="91"/>
        <end position="113"/>
    </location>
</feature>
<sequence length="113" mass="13022">MNSYLREKLILTHLWITIREKYFHALHFRLNFTAIIAVATVYRDFCTLCQEEVWKGNNNSSACYLNLFHNYKEMQLAITIDGHFTPQISLTKPETTNPQVREAGGGMARGRAA</sequence>
<keyword evidence="3" id="KW-1185">Reference proteome</keyword>
<proteinExistence type="predicted"/>
<name>A0AAV2AMW4_9ARAC</name>
<evidence type="ECO:0000313" key="3">
    <source>
        <dbReference type="Proteomes" id="UP001497382"/>
    </source>
</evidence>
<dbReference type="Proteomes" id="UP001497382">
    <property type="component" value="Unassembled WGS sequence"/>
</dbReference>
<dbReference type="EMBL" id="CAXIEN010000179">
    <property type="protein sequence ID" value="CAL1284419.1"/>
    <property type="molecule type" value="Genomic_DNA"/>
</dbReference>
<evidence type="ECO:0000256" key="1">
    <source>
        <dbReference type="SAM" id="MobiDB-lite"/>
    </source>
</evidence>
<organism evidence="2 3">
    <name type="scientific">Larinioides sclopetarius</name>
    <dbReference type="NCBI Taxonomy" id="280406"/>
    <lineage>
        <taxon>Eukaryota</taxon>
        <taxon>Metazoa</taxon>
        <taxon>Ecdysozoa</taxon>
        <taxon>Arthropoda</taxon>
        <taxon>Chelicerata</taxon>
        <taxon>Arachnida</taxon>
        <taxon>Araneae</taxon>
        <taxon>Araneomorphae</taxon>
        <taxon>Entelegynae</taxon>
        <taxon>Araneoidea</taxon>
        <taxon>Araneidae</taxon>
        <taxon>Larinioides</taxon>
    </lineage>
</organism>
<accession>A0AAV2AMW4</accession>
<feature type="compositionally biased region" description="Gly residues" evidence="1">
    <location>
        <begin position="103"/>
        <end position="113"/>
    </location>
</feature>
<gene>
    <name evidence="2" type="ORF">LARSCL_LOCUS13138</name>
</gene>